<dbReference type="RefSeq" id="XP_001272229.1">
    <property type="nucleotide sequence ID" value="XM_001272228.1"/>
</dbReference>
<organism evidence="8 9">
    <name type="scientific">Aspergillus clavatus (strain ATCC 1007 / CBS 513.65 / DSM 816 / NCTC 3887 / NRRL 1 / QM 1276 / 107)</name>
    <dbReference type="NCBI Taxonomy" id="344612"/>
    <lineage>
        <taxon>Eukaryota</taxon>
        <taxon>Fungi</taxon>
        <taxon>Dikarya</taxon>
        <taxon>Ascomycota</taxon>
        <taxon>Pezizomycotina</taxon>
        <taxon>Eurotiomycetes</taxon>
        <taxon>Eurotiomycetidae</taxon>
        <taxon>Eurotiales</taxon>
        <taxon>Aspergillaceae</taxon>
        <taxon>Aspergillus</taxon>
        <taxon>Aspergillus subgen. Fumigati</taxon>
    </lineage>
</organism>
<dbReference type="SUPFAM" id="SSF51445">
    <property type="entry name" value="(Trans)glycosidases"/>
    <property type="match status" value="1"/>
</dbReference>
<keyword evidence="2 8" id="KW-0378">Hydrolase</keyword>
<evidence type="ECO:0000256" key="4">
    <source>
        <dbReference type="ARBA" id="ARBA00023277"/>
    </source>
</evidence>
<proteinExistence type="inferred from homology"/>
<evidence type="ECO:0000256" key="2">
    <source>
        <dbReference type="ARBA" id="ARBA00022801"/>
    </source>
</evidence>
<sequence>MKWTTLLFPVLAVAHTTTTTTTTRTISTSHVASHVIYSYPGVQPPSDLLDLISQGKVGGLILFGENVDDNLPATIQSLQDAYASSPAYLGTPLLIMTDQEGGEVVRLPGGPALSAKQVGASANPAKTASQTGAQAAAVLAKYHNNANLAPVLDVYREKGDFEDRYQRSYGNTSALVSECATAFITAQQKAGVIATGKHFPGLGAAGADENTDVLPVSIGLDLETLREVDEAPYKAAIAAGLEMVMASWAVYPAVDKKPAGLSTTWIQGELRGRLAFKGVTITDAIEAGGLTGYGNDAERGVLATQAGMDLILAAARNVTQGEAIVDALVQGLQSGNINGEAFDAATARILDLRKKYA</sequence>
<keyword evidence="9" id="KW-1185">Reference proteome</keyword>
<dbReference type="InterPro" id="IPR036962">
    <property type="entry name" value="Glyco_hydro_3_N_sf"/>
</dbReference>
<evidence type="ECO:0000313" key="9">
    <source>
        <dbReference type="Proteomes" id="UP000006701"/>
    </source>
</evidence>
<dbReference type="Gene3D" id="3.20.20.300">
    <property type="entry name" value="Glycoside hydrolase, family 3, N-terminal domain"/>
    <property type="match status" value="1"/>
</dbReference>
<comment type="similarity">
    <text evidence="1">Belongs to the glycosyl hydrolase 3 family.</text>
</comment>
<dbReference type="Proteomes" id="UP000006701">
    <property type="component" value="Unassembled WGS sequence"/>
</dbReference>
<dbReference type="GO" id="GO:0005975">
    <property type="term" value="P:carbohydrate metabolic process"/>
    <property type="evidence" value="ECO:0007669"/>
    <property type="project" value="InterPro"/>
</dbReference>
<evidence type="ECO:0000256" key="3">
    <source>
        <dbReference type="ARBA" id="ARBA00023180"/>
    </source>
</evidence>
<feature type="signal peptide" evidence="6">
    <location>
        <begin position="1"/>
        <end position="19"/>
    </location>
</feature>
<dbReference type="InterPro" id="IPR017853">
    <property type="entry name" value="GH"/>
</dbReference>
<evidence type="ECO:0000256" key="6">
    <source>
        <dbReference type="SAM" id="SignalP"/>
    </source>
</evidence>
<evidence type="ECO:0000256" key="5">
    <source>
        <dbReference type="ARBA" id="ARBA00023295"/>
    </source>
</evidence>
<dbReference type="PANTHER" id="PTHR30480:SF14">
    <property type="entry name" value="HYDROLASE, PUTATIVE (AFU_ORTHOLOGUE AFUA_4G13770)-RELATED"/>
    <property type="match status" value="1"/>
</dbReference>
<name>A1CIU8_ASPCL</name>
<protein>
    <submittedName>
        <fullName evidence="8">Glycosyl hydrolase, putative</fullName>
    </submittedName>
</protein>
<accession>A1CIU8</accession>
<dbReference type="STRING" id="344612.A1CIU8"/>
<dbReference type="PANTHER" id="PTHR30480">
    <property type="entry name" value="BETA-HEXOSAMINIDASE-RELATED"/>
    <property type="match status" value="1"/>
</dbReference>
<evidence type="ECO:0000256" key="1">
    <source>
        <dbReference type="ARBA" id="ARBA00005336"/>
    </source>
</evidence>
<dbReference type="GO" id="GO:0009254">
    <property type="term" value="P:peptidoglycan turnover"/>
    <property type="evidence" value="ECO:0007669"/>
    <property type="project" value="TreeGrafter"/>
</dbReference>
<dbReference type="InterPro" id="IPR050226">
    <property type="entry name" value="NagZ_Beta-hexosaminidase"/>
</dbReference>
<dbReference type="OMA" id="WQMAAEM"/>
<dbReference type="Pfam" id="PF00933">
    <property type="entry name" value="Glyco_hydro_3"/>
    <property type="match status" value="1"/>
</dbReference>
<keyword evidence="3" id="KW-0325">Glycoprotein</keyword>
<dbReference type="OrthoDB" id="416222at2759"/>
<gene>
    <name evidence="8" type="ORF">ACLA_052760</name>
</gene>
<keyword evidence="4" id="KW-0119">Carbohydrate metabolism</keyword>
<dbReference type="GeneID" id="4703884"/>
<dbReference type="eggNOG" id="ENOG502SJNP">
    <property type="taxonomic scope" value="Eukaryota"/>
</dbReference>
<dbReference type="KEGG" id="act:ACLA_052760"/>
<dbReference type="GO" id="GO:0004553">
    <property type="term" value="F:hydrolase activity, hydrolyzing O-glycosyl compounds"/>
    <property type="evidence" value="ECO:0007669"/>
    <property type="project" value="InterPro"/>
</dbReference>
<evidence type="ECO:0000259" key="7">
    <source>
        <dbReference type="Pfam" id="PF00933"/>
    </source>
</evidence>
<feature type="chain" id="PRO_5002633158" evidence="6">
    <location>
        <begin position="20"/>
        <end position="357"/>
    </location>
</feature>
<dbReference type="HOGENOM" id="CLU_008392_0_1_1"/>
<keyword evidence="5" id="KW-0326">Glycosidase</keyword>
<evidence type="ECO:0000313" key="8">
    <source>
        <dbReference type="EMBL" id="EAW10803.1"/>
    </source>
</evidence>
<reference evidence="8 9" key="1">
    <citation type="journal article" date="2008" name="PLoS Genet.">
        <title>Genomic islands in the pathogenic filamentous fungus Aspergillus fumigatus.</title>
        <authorList>
            <person name="Fedorova N.D."/>
            <person name="Khaldi N."/>
            <person name="Joardar V.S."/>
            <person name="Maiti R."/>
            <person name="Amedeo P."/>
            <person name="Anderson M.J."/>
            <person name="Crabtree J."/>
            <person name="Silva J.C."/>
            <person name="Badger J.H."/>
            <person name="Albarraq A."/>
            <person name="Angiuoli S."/>
            <person name="Bussey H."/>
            <person name="Bowyer P."/>
            <person name="Cotty P.J."/>
            <person name="Dyer P.S."/>
            <person name="Egan A."/>
            <person name="Galens K."/>
            <person name="Fraser-Liggett C.M."/>
            <person name="Haas B.J."/>
            <person name="Inman J.M."/>
            <person name="Kent R."/>
            <person name="Lemieux S."/>
            <person name="Malavazi I."/>
            <person name="Orvis J."/>
            <person name="Roemer T."/>
            <person name="Ronning C.M."/>
            <person name="Sundaram J.P."/>
            <person name="Sutton G."/>
            <person name="Turner G."/>
            <person name="Venter J.C."/>
            <person name="White O.R."/>
            <person name="Whitty B.R."/>
            <person name="Youngman P."/>
            <person name="Wolfe K.H."/>
            <person name="Goldman G.H."/>
            <person name="Wortman J.R."/>
            <person name="Jiang B."/>
            <person name="Denning D.W."/>
            <person name="Nierman W.C."/>
        </authorList>
    </citation>
    <scope>NUCLEOTIDE SEQUENCE [LARGE SCALE GENOMIC DNA]</scope>
    <source>
        <strain evidence="9">ATCC 1007 / CBS 513.65 / DSM 816 / NCTC 3887 / NRRL 1</strain>
    </source>
</reference>
<dbReference type="VEuPathDB" id="FungiDB:ACLA_052760"/>
<dbReference type="AlphaFoldDB" id="A1CIU8"/>
<keyword evidence="6" id="KW-0732">Signal</keyword>
<dbReference type="EMBL" id="DS027054">
    <property type="protein sequence ID" value="EAW10803.1"/>
    <property type="molecule type" value="Genomic_DNA"/>
</dbReference>
<dbReference type="InterPro" id="IPR001764">
    <property type="entry name" value="Glyco_hydro_3_N"/>
</dbReference>
<feature type="domain" description="Glycoside hydrolase family 3 N-terminal" evidence="7">
    <location>
        <begin position="45"/>
        <end position="351"/>
    </location>
</feature>